<dbReference type="Proteomes" id="UP000483802">
    <property type="component" value="Unassembled WGS sequence"/>
</dbReference>
<reference evidence="2 3" key="1">
    <citation type="submission" date="2019-11" db="EMBL/GenBank/DDBJ databases">
        <title>Streptomyces typhae sp. nov., a novel endophytic actinomycete isolated from the root of cattail pollen (Typha angustifolia L.).</title>
        <authorList>
            <person name="Peng C."/>
        </authorList>
    </citation>
    <scope>NUCLEOTIDE SEQUENCE [LARGE SCALE GENOMIC DNA]</scope>
    <source>
        <strain evidence="3">p1417</strain>
    </source>
</reference>
<evidence type="ECO:0000313" key="3">
    <source>
        <dbReference type="Proteomes" id="UP000483802"/>
    </source>
</evidence>
<organism evidence="2 3">
    <name type="scientific">Streptomyces typhae</name>
    <dbReference type="NCBI Taxonomy" id="2681492"/>
    <lineage>
        <taxon>Bacteria</taxon>
        <taxon>Bacillati</taxon>
        <taxon>Actinomycetota</taxon>
        <taxon>Actinomycetes</taxon>
        <taxon>Kitasatosporales</taxon>
        <taxon>Streptomycetaceae</taxon>
        <taxon>Streptomyces</taxon>
    </lineage>
</organism>
<evidence type="ECO:0000256" key="1">
    <source>
        <dbReference type="SAM" id="MobiDB-lite"/>
    </source>
</evidence>
<feature type="region of interest" description="Disordered" evidence="1">
    <location>
        <begin position="1"/>
        <end position="25"/>
    </location>
</feature>
<accession>A0A6L6WPW1</accession>
<sequence length="298" mass="31455">MSSGPSSPSDPSNPSDPSYRSNPFDSSRLFSRSGLSGASAPAGALLLCRAGADSVETVAQLLRQRMLLLPAGDEWSVLVPEGTPWLDGGEPVDRVLTGWATALAVGSPWPVLALWWDADRSGCTLASGFRRTVGYVWLANGTAAGEDEAMRTLATRLGLDPVLDMQALDTLTRPDPHADARARMRGLLAVLTRVGVALPPGLGPGEPADRLRKAARTRADVRHVEWSGWREAVRAEFDAAEHGPLGRALAGAQLATGVPLLLWSLGRRSHGWTAAGALLVMYGVLGLAQECERGRGAA</sequence>
<dbReference type="RefSeq" id="WP_157163741.1">
    <property type="nucleotide sequence ID" value="NZ_WPNZ01000001.1"/>
</dbReference>
<dbReference type="AlphaFoldDB" id="A0A6L6WPW1"/>
<comment type="caution">
    <text evidence="2">The sequence shown here is derived from an EMBL/GenBank/DDBJ whole genome shotgun (WGS) entry which is preliminary data.</text>
</comment>
<gene>
    <name evidence="2" type="ORF">GPA10_00020</name>
</gene>
<keyword evidence="3" id="KW-1185">Reference proteome</keyword>
<evidence type="ECO:0000313" key="2">
    <source>
        <dbReference type="EMBL" id="MVO83184.1"/>
    </source>
</evidence>
<name>A0A6L6WPW1_9ACTN</name>
<proteinExistence type="predicted"/>
<protein>
    <submittedName>
        <fullName evidence="2">Uncharacterized protein</fullName>
    </submittedName>
</protein>
<dbReference type="EMBL" id="WPNZ01000001">
    <property type="protein sequence ID" value="MVO83184.1"/>
    <property type="molecule type" value="Genomic_DNA"/>
</dbReference>